<evidence type="ECO:0000256" key="3">
    <source>
        <dbReference type="ARBA" id="ARBA00022989"/>
    </source>
</evidence>
<dbReference type="PANTHER" id="PTHR10846">
    <property type="entry name" value="SODIUM/POTASSIUM/CALCIUM EXCHANGER"/>
    <property type="match status" value="1"/>
</dbReference>
<dbReference type="Pfam" id="PF01699">
    <property type="entry name" value="Na_Ca_ex"/>
    <property type="match status" value="2"/>
</dbReference>
<evidence type="ECO:0000256" key="4">
    <source>
        <dbReference type="ARBA" id="ARBA00023136"/>
    </source>
</evidence>
<reference evidence="7 8" key="1">
    <citation type="journal article" date="2019" name="Int. J. Syst. Evol. Microbiol.">
        <title>The Global Catalogue of Microorganisms (GCM) 10K type strain sequencing project: providing services to taxonomists for standard genome sequencing and annotation.</title>
        <authorList>
            <consortium name="The Broad Institute Genomics Platform"/>
            <consortium name="The Broad Institute Genome Sequencing Center for Infectious Disease"/>
            <person name="Wu L."/>
            <person name="Ma J."/>
        </authorList>
    </citation>
    <scope>NUCLEOTIDE SEQUENCE [LARGE SCALE GENOMIC DNA]</scope>
    <source>
        <strain evidence="7 8">DT92</strain>
    </source>
</reference>
<dbReference type="NCBIfam" id="TIGR00367">
    <property type="entry name" value="calcium/sodium antiporter"/>
    <property type="match status" value="1"/>
</dbReference>
<feature type="transmembrane region" description="Helical" evidence="5">
    <location>
        <begin position="130"/>
        <end position="148"/>
    </location>
</feature>
<evidence type="ECO:0000256" key="5">
    <source>
        <dbReference type="SAM" id="Phobius"/>
    </source>
</evidence>
<dbReference type="Proteomes" id="UP001596368">
    <property type="component" value="Unassembled WGS sequence"/>
</dbReference>
<proteinExistence type="predicted"/>
<evidence type="ECO:0000256" key="1">
    <source>
        <dbReference type="ARBA" id="ARBA00004141"/>
    </source>
</evidence>
<feature type="transmembrane region" description="Helical" evidence="5">
    <location>
        <begin position="72"/>
        <end position="95"/>
    </location>
</feature>
<name>A0ABD5XLH1_9EURY</name>
<dbReference type="GO" id="GO:0016020">
    <property type="term" value="C:membrane"/>
    <property type="evidence" value="ECO:0007669"/>
    <property type="project" value="UniProtKB-SubCell"/>
</dbReference>
<gene>
    <name evidence="7" type="ORF">ACFQRB_04525</name>
</gene>
<dbReference type="AlphaFoldDB" id="A0ABD5XLH1"/>
<dbReference type="InterPro" id="IPR004837">
    <property type="entry name" value="NaCa_Exmemb"/>
</dbReference>
<keyword evidence="8" id="KW-1185">Reference proteome</keyword>
<keyword evidence="3 5" id="KW-1133">Transmembrane helix</keyword>
<keyword evidence="2 5" id="KW-0812">Transmembrane</keyword>
<feature type="domain" description="Sodium/calcium exchanger membrane region" evidence="6">
    <location>
        <begin position="10"/>
        <end position="148"/>
    </location>
</feature>
<dbReference type="Gene3D" id="1.20.1420.30">
    <property type="entry name" value="NCX, central ion-binding region"/>
    <property type="match status" value="1"/>
</dbReference>
<dbReference type="InterPro" id="IPR044880">
    <property type="entry name" value="NCX_ion-bd_dom_sf"/>
</dbReference>
<feature type="transmembrane region" description="Helical" evidence="5">
    <location>
        <begin position="195"/>
        <end position="213"/>
    </location>
</feature>
<dbReference type="EMBL" id="JBHSZG010000001">
    <property type="protein sequence ID" value="MFC7136020.1"/>
    <property type="molecule type" value="Genomic_DNA"/>
</dbReference>
<dbReference type="PANTHER" id="PTHR10846:SF8">
    <property type="entry name" value="INNER MEMBRANE PROTEIN YRBG"/>
    <property type="match status" value="1"/>
</dbReference>
<keyword evidence="4 5" id="KW-0472">Membrane</keyword>
<dbReference type="RefSeq" id="WP_321170457.1">
    <property type="nucleotide sequence ID" value="NZ_CP126156.1"/>
</dbReference>
<evidence type="ECO:0000259" key="6">
    <source>
        <dbReference type="Pfam" id="PF01699"/>
    </source>
</evidence>
<feature type="transmembrane region" description="Helical" evidence="5">
    <location>
        <begin position="12"/>
        <end position="30"/>
    </location>
</feature>
<organism evidence="7 8">
    <name type="scientific">Halobaculum litoreum</name>
    <dbReference type="NCBI Taxonomy" id="3031998"/>
    <lineage>
        <taxon>Archaea</taxon>
        <taxon>Methanobacteriati</taxon>
        <taxon>Methanobacteriota</taxon>
        <taxon>Stenosarchaea group</taxon>
        <taxon>Halobacteria</taxon>
        <taxon>Halobacteriales</taxon>
        <taxon>Haloferacaceae</taxon>
        <taxon>Halobaculum</taxon>
    </lineage>
</organism>
<dbReference type="GeneID" id="81122532"/>
<evidence type="ECO:0000313" key="7">
    <source>
        <dbReference type="EMBL" id="MFC7136020.1"/>
    </source>
</evidence>
<feature type="transmembrane region" description="Helical" evidence="5">
    <location>
        <begin position="290"/>
        <end position="311"/>
    </location>
</feature>
<feature type="transmembrane region" description="Helical" evidence="5">
    <location>
        <begin position="42"/>
        <end position="66"/>
    </location>
</feature>
<feature type="transmembrane region" description="Helical" evidence="5">
    <location>
        <begin position="233"/>
        <end position="252"/>
    </location>
</feature>
<comment type="subcellular location">
    <subcellularLocation>
        <location evidence="1">Membrane</location>
        <topology evidence="1">Multi-pass membrane protein</topology>
    </subcellularLocation>
</comment>
<feature type="domain" description="Sodium/calcium exchanger membrane region" evidence="6">
    <location>
        <begin position="196"/>
        <end position="334"/>
    </location>
</feature>
<evidence type="ECO:0000313" key="8">
    <source>
        <dbReference type="Proteomes" id="UP001596368"/>
    </source>
</evidence>
<dbReference type="InterPro" id="IPR004481">
    <property type="entry name" value="K/Na/Ca-exchanger"/>
</dbReference>
<protein>
    <submittedName>
        <fullName evidence="7">Calcium/sodium antiporter</fullName>
    </submittedName>
</protein>
<accession>A0ABD5XLH1</accession>
<evidence type="ECO:0000256" key="2">
    <source>
        <dbReference type="ARBA" id="ARBA00022692"/>
    </source>
</evidence>
<feature type="transmembrane region" description="Helical" evidence="5">
    <location>
        <begin position="107"/>
        <end position="124"/>
    </location>
</feature>
<sequence length="335" mass="32993">MALTTDGAGVSLLLGVVLLYLGAESLVTGAKGLATDVGVRAAVAGVTVVAFATTAPELFVAVVGKLEKTTTIGLGAVVGSNVANICLVLGLSALVRPMAVSRETVRRHLPFMVAAAVLLVALGADGTLSTLDGAVFLLVLAGFTVVLLRGVSDPDPDAADAAAGDGADTGAVVADGGTAVAAPLGRLARVDPRDLLFLGAGLALLLVGARRLVEGGTAALYLLGGSDRLVGVTVLALGTSLPELAASLVSALRGEADFSVGNVVGSNIYNVLAVLGVLTLLSPIRVPASVVGTDFPVLLAATACCALLLAVRGRVGRVAGAGLLAGYAGYVSLLV</sequence>
<feature type="transmembrane region" description="Helical" evidence="5">
    <location>
        <begin position="264"/>
        <end position="284"/>
    </location>
</feature>
<comment type="caution">
    <text evidence="7">The sequence shown here is derived from an EMBL/GenBank/DDBJ whole genome shotgun (WGS) entry which is preliminary data.</text>
</comment>